<dbReference type="InterPro" id="IPR051177">
    <property type="entry name" value="CIK-Related_Protein"/>
</dbReference>
<feature type="compositionally biased region" description="Low complexity" evidence="1">
    <location>
        <begin position="922"/>
        <end position="936"/>
    </location>
</feature>
<feature type="domain" description="Protein kinase" evidence="2">
    <location>
        <begin position="3"/>
        <end position="443"/>
    </location>
</feature>
<feature type="region of interest" description="Disordered" evidence="1">
    <location>
        <begin position="1102"/>
        <end position="1166"/>
    </location>
</feature>
<dbReference type="SUPFAM" id="SSF56112">
    <property type="entry name" value="Protein kinase-like (PK-like)"/>
    <property type="match status" value="1"/>
</dbReference>
<evidence type="ECO:0000313" key="4">
    <source>
        <dbReference type="Proteomes" id="UP000612055"/>
    </source>
</evidence>
<feature type="compositionally biased region" description="Low complexity" evidence="1">
    <location>
        <begin position="999"/>
        <end position="1009"/>
    </location>
</feature>
<dbReference type="AlphaFoldDB" id="A0A836C2H9"/>
<feature type="region of interest" description="Disordered" evidence="1">
    <location>
        <begin position="167"/>
        <end position="188"/>
    </location>
</feature>
<feature type="region of interest" description="Disordered" evidence="1">
    <location>
        <begin position="482"/>
        <end position="508"/>
    </location>
</feature>
<dbReference type="OrthoDB" id="79687at2759"/>
<feature type="region of interest" description="Disordered" evidence="1">
    <location>
        <begin position="88"/>
        <end position="110"/>
    </location>
</feature>
<dbReference type="EMBL" id="JAEHOE010000011">
    <property type="protein sequence ID" value="KAG2498026.1"/>
    <property type="molecule type" value="Genomic_DNA"/>
</dbReference>
<comment type="caution">
    <text evidence="3">The sequence shown here is derived from an EMBL/GenBank/DDBJ whole genome shotgun (WGS) entry which is preliminary data.</text>
</comment>
<feature type="compositionally biased region" description="Low complexity" evidence="1">
    <location>
        <begin position="1124"/>
        <end position="1142"/>
    </location>
</feature>
<feature type="compositionally biased region" description="Gly residues" evidence="1">
    <location>
        <begin position="1143"/>
        <end position="1156"/>
    </location>
</feature>
<accession>A0A836C2H9</accession>
<dbReference type="InterPro" id="IPR000719">
    <property type="entry name" value="Prot_kinase_dom"/>
</dbReference>
<feature type="compositionally biased region" description="Low complexity" evidence="1">
    <location>
        <begin position="1019"/>
        <end position="1040"/>
    </location>
</feature>
<feature type="compositionally biased region" description="Low complexity" evidence="1">
    <location>
        <begin position="489"/>
        <end position="501"/>
    </location>
</feature>
<dbReference type="PROSITE" id="PS50011">
    <property type="entry name" value="PROTEIN_KINASE_DOM"/>
    <property type="match status" value="1"/>
</dbReference>
<dbReference type="SMART" id="SM00220">
    <property type="entry name" value="S_TKc"/>
    <property type="match status" value="1"/>
</dbReference>
<dbReference type="GO" id="GO:0004672">
    <property type="term" value="F:protein kinase activity"/>
    <property type="evidence" value="ECO:0007669"/>
    <property type="project" value="InterPro"/>
</dbReference>
<name>A0A836C2H9_9CHLO</name>
<feature type="compositionally biased region" description="Low complexity" evidence="1">
    <location>
        <begin position="877"/>
        <end position="907"/>
    </location>
</feature>
<evidence type="ECO:0000259" key="2">
    <source>
        <dbReference type="PROSITE" id="PS50011"/>
    </source>
</evidence>
<dbReference type="PANTHER" id="PTHR12984">
    <property type="entry name" value="SCY1-RELATED S/T PROTEIN KINASE-LIKE"/>
    <property type="match status" value="1"/>
</dbReference>
<sequence length="1166" mass="109256">MFQQALKQIAQGATGFANELAKSLPVLAAIGQNTKAQQEYAINGTPVGTVGPHGLWRIYAGTARSHHAVVREVSVWVLDKRELMARGGADLSTSGPGLHGPGGGHPPSAAQRWEGVFRRQRQACAAMTRLKHPGVVRVILPLEETAAHMVLVTEAVRGCLREALPLPGAQGGQGGQGGHSSSPAPSPLSPLEAKLGLLQLAEALAFVHAAAHLAHGGVSPQNVVVAADGSWKLAGLAFALPLEGGPGAGGQGQGWDPSDGPPYAYGDPFPPLHEELSRPQLAYSAPELVAPPGGAAPWGLYGSSLGPGGPGSLAAADAFSLGALVWEAALACSAAALEAGGAGALSGDWGHGGGGGQGGQGGGEGSPFQLLPVRCSVQAYGARVAALAALTGGGAGGGGAGPGPLAAEAARLPAELRGPLLSLLSPQPSLRPSPAALASWGWFEADPSLRALRFLEGMMQAEPRHKLAFLADFGVGRTTGGAAGGGAEGAAPGAAASAPGEPRSPPWAALSDRLLAGRELRGGGPVAAAALPVALGVCGRLGRTAFAALALPALGPLMEAAGGGATGGGGGVVGAGAGGGGGGAGAGGSDAALLGALVAQAEALAALMDGPTQDRLLLPLLLRAVTGTDGAGAGAGAGPAPSDPRVALAALAALQRLLAGGLLDARSKQVYSRLLPGLRGAVGRTTSAGVRAAGLGLMAAVADKVDRSEGEALVATCTQLLAVDPSGGTLLAVAGLAEALARAPAWGPAAAAGRLLPLLTPQLLAPGLSGAQLAGLAGAVQRMLTRVVRAAEEAAASRAEGGAAAAGGAAGLAAGLGLGAGPQAQGAVPAAAGGASWSSAGRPEASGASGSGGSGAVAVTTWTGGPGTKGGLGAGTGAPAAAPAAPAASTSHASHTAGSASYAWPAPTSAPAPAPAVPSAPTPAATMRGAGSAAAGMGAGGSSGWGGLGGGQNTVPGAAAGSANGNGYPGSGGVGVAGGAAQGLGAVPTAPSPPHATQSSGWGLSSSAVGAGGGGGGWSQAPTAPATAGPQGPVPAGAGAIARTAPRDPRDPFAGSDAVAGPAASGGAGGYGGFGGSGAGSGHEWPARSGAAGLSGLAAGTGGGGGGGGMASWAQGPAGGGAWGAQAGQQGLGAGARSSAGTGTPGGGGGAGGAGAKAGPVNLMDL</sequence>
<feature type="compositionally biased region" description="Gly residues" evidence="1">
    <location>
        <begin position="864"/>
        <end position="876"/>
    </location>
</feature>
<feature type="region of interest" description="Disordered" evidence="1">
    <location>
        <begin position="985"/>
        <end position="1061"/>
    </location>
</feature>
<proteinExistence type="predicted"/>
<dbReference type="InterPro" id="IPR011009">
    <property type="entry name" value="Kinase-like_dom_sf"/>
</dbReference>
<evidence type="ECO:0000256" key="1">
    <source>
        <dbReference type="SAM" id="MobiDB-lite"/>
    </source>
</evidence>
<gene>
    <name evidence="3" type="ORF">HYH03_003787</name>
</gene>
<feature type="compositionally biased region" description="Gly residues" evidence="1">
    <location>
        <begin position="169"/>
        <end position="178"/>
    </location>
</feature>
<protein>
    <recommendedName>
        <fullName evidence="2">Protein kinase domain-containing protein</fullName>
    </recommendedName>
</protein>
<evidence type="ECO:0000313" key="3">
    <source>
        <dbReference type="EMBL" id="KAG2498026.1"/>
    </source>
</evidence>
<feature type="compositionally biased region" description="Low complexity" evidence="1">
    <location>
        <begin position="825"/>
        <end position="848"/>
    </location>
</feature>
<organism evidence="3 4">
    <name type="scientific">Edaphochlamys debaryana</name>
    <dbReference type="NCBI Taxonomy" id="47281"/>
    <lineage>
        <taxon>Eukaryota</taxon>
        <taxon>Viridiplantae</taxon>
        <taxon>Chlorophyta</taxon>
        <taxon>core chlorophytes</taxon>
        <taxon>Chlorophyceae</taxon>
        <taxon>CS clade</taxon>
        <taxon>Chlamydomonadales</taxon>
        <taxon>Chlamydomonadales incertae sedis</taxon>
        <taxon>Edaphochlamys</taxon>
    </lineage>
</organism>
<feature type="region of interest" description="Disordered" evidence="1">
    <location>
        <begin position="825"/>
        <end position="938"/>
    </location>
</feature>
<dbReference type="GO" id="GO:0005524">
    <property type="term" value="F:ATP binding"/>
    <property type="evidence" value="ECO:0007669"/>
    <property type="project" value="InterPro"/>
</dbReference>
<dbReference type="Gene3D" id="1.10.510.10">
    <property type="entry name" value="Transferase(Phosphotransferase) domain 1"/>
    <property type="match status" value="1"/>
</dbReference>
<dbReference type="PANTHER" id="PTHR12984:SF6">
    <property type="entry name" value="SCY1-LIKE PROTEIN 2"/>
    <property type="match status" value="1"/>
</dbReference>
<feature type="compositionally biased region" description="Pro residues" evidence="1">
    <location>
        <begin position="908"/>
        <end position="921"/>
    </location>
</feature>
<keyword evidence="4" id="KW-1185">Reference proteome</keyword>
<reference evidence="3" key="1">
    <citation type="journal article" date="2020" name="bioRxiv">
        <title>Comparative genomics of Chlamydomonas.</title>
        <authorList>
            <person name="Craig R.J."/>
            <person name="Hasan A.R."/>
            <person name="Ness R.W."/>
            <person name="Keightley P.D."/>
        </authorList>
    </citation>
    <scope>NUCLEOTIDE SEQUENCE</scope>
    <source>
        <strain evidence="3">CCAP 11/70</strain>
    </source>
</reference>
<dbReference type="Proteomes" id="UP000612055">
    <property type="component" value="Unassembled WGS sequence"/>
</dbReference>